<dbReference type="Proteomes" id="UP000064967">
    <property type="component" value="Chromosome"/>
</dbReference>
<dbReference type="EMBL" id="CP012333">
    <property type="protein sequence ID" value="AKV00267.1"/>
    <property type="molecule type" value="Genomic_DNA"/>
</dbReference>
<gene>
    <name evidence="2" type="ORF">AKJ09_06930</name>
</gene>
<reference evidence="2 3" key="1">
    <citation type="submission" date="2015-08" db="EMBL/GenBank/DDBJ databases">
        <authorList>
            <person name="Babu N.S."/>
            <person name="Beckwith C.J."/>
            <person name="Beseler K.G."/>
            <person name="Brison A."/>
            <person name="Carone J.V."/>
            <person name="Caskin T.P."/>
            <person name="Diamond M."/>
            <person name="Durham M.E."/>
            <person name="Foxe J.M."/>
            <person name="Go M."/>
            <person name="Henderson B.A."/>
            <person name="Jones I.B."/>
            <person name="McGettigan J.A."/>
            <person name="Micheletti S.J."/>
            <person name="Nasrallah M.E."/>
            <person name="Ortiz D."/>
            <person name="Piller C.R."/>
            <person name="Privatt S.R."/>
            <person name="Schneider S.L."/>
            <person name="Sharp S."/>
            <person name="Smith T.C."/>
            <person name="Stanton J.D."/>
            <person name="Ullery H.E."/>
            <person name="Wilson R.J."/>
            <person name="Serrano M.G."/>
            <person name="Buck G."/>
            <person name="Lee V."/>
            <person name="Wang Y."/>
            <person name="Carvalho R."/>
            <person name="Voegtly L."/>
            <person name="Shi R."/>
            <person name="Duckworth R."/>
            <person name="Johnson A."/>
            <person name="Loviza R."/>
            <person name="Walstead R."/>
            <person name="Shah Z."/>
            <person name="Kiflezghi M."/>
            <person name="Wade K."/>
            <person name="Ball S.L."/>
            <person name="Bradley K.W."/>
            <person name="Asai D.J."/>
            <person name="Bowman C.A."/>
            <person name="Russell D.A."/>
            <person name="Pope W.H."/>
            <person name="Jacobs-Sera D."/>
            <person name="Hendrix R.W."/>
            <person name="Hatfull G.F."/>
        </authorList>
    </citation>
    <scope>NUCLEOTIDE SEQUENCE [LARGE SCALE GENOMIC DNA]</scope>
    <source>
        <strain evidence="2 3">DSM 27648</strain>
    </source>
</reference>
<name>A0A0K1Q3Q6_9BACT</name>
<dbReference type="KEGG" id="llu:AKJ09_06930"/>
<evidence type="ECO:0000256" key="1">
    <source>
        <dbReference type="SAM" id="MobiDB-lite"/>
    </source>
</evidence>
<dbReference type="AlphaFoldDB" id="A0A0K1Q3Q6"/>
<feature type="region of interest" description="Disordered" evidence="1">
    <location>
        <begin position="176"/>
        <end position="201"/>
    </location>
</feature>
<organism evidence="2 3">
    <name type="scientific">Labilithrix luteola</name>
    <dbReference type="NCBI Taxonomy" id="1391654"/>
    <lineage>
        <taxon>Bacteria</taxon>
        <taxon>Pseudomonadati</taxon>
        <taxon>Myxococcota</taxon>
        <taxon>Polyangia</taxon>
        <taxon>Polyangiales</taxon>
        <taxon>Labilitrichaceae</taxon>
        <taxon>Labilithrix</taxon>
    </lineage>
</organism>
<protein>
    <submittedName>
        <fullName evidence="2">Uncharacterized protein</fullName>
    </submittedName>
</protein>
<keyword evidence="3" id="KW-1185">Reference proteome</keyword>
<accession>A0A0K1Q3Q6</accession>
<evidence type="ECO:0000313" key="2">
    <source>
        <dbReference type="EMBL" id="AKV00267.1"/>
    </source>
</evidence>
<evidence type="ECO:0000313" key="3">
    <source>
        <dbReference type="Proteomes" id="UP000064967"/>
    </source>
</evidence>
<sequence>MGEQLSGQAWQAWRSTVGEWLYEKVRTGGERARGELADAAPRLLAELSNEEILVDLKSFVGAERRSLARVIVYLVEIEERRVHLELGCSSMFDFCTCRLGFSEGEAFRRLTAARLVRRLPVLLDALASGRIHLSNLLLLRDLLTEANVDELIAAASGKTKREVEELVARMAPKPDFSQHKCEGTRASSSTSSPSAIGETSHVASEHLQADDVRAALLALGFRGPEADRALVVIDRTECDELPSHGVYWTSGRIFFPLDSDDLEQPANKPGLLHGAMKKLATFLKGGRR</sequence>
<proteinExistence type="predicted"/>